<name>A0A212JN22_9PROT</name>
<reference evidence="1" key="1">
    <citation type="submission" date="2016-04" db="EMBL/GenBank/DDBJ databases">
        <authorList>
            <person name="Evans L.H."/>
            <person name="Alamgir A."/>
            <person name="Owens N."/>
            <person name="Weber N.D."/>
            <person name="Virtaneva K."/>
            <person name="Barbian K."/>
            <person name="Babar A."/>
            <person name="Rosenke K."/>
        </authorList>
    </citation>
    <scope>NUCLEOTIDE SEQUENCE</scope>
    <source>
        <strain evidence="1">86</strain>
    </source>
</reference>
<proteinExistence type="predicted"/>
<evidence type="ECO:0000313" key="1">
    <source>
        <dbReference type="EMBL" id="SBW00839.1"/>
    </source>
</evidence>
<accession>A0A212JN22</accession>
<dbReference type="AlphaFoldDB" id="A0A212JN22"/>
<gene>
    <name evidence="1" type="ORF">KL86APRO_11346</name>
</gene>
<protein>
    <submittedName>
        <fullName evidence="1">Uncharacterized protein</fullName>
    </submittedName>
</protein>
<dbReference type="EMBL" id="FLUO01000001">
    <property type="protein sequence ID" value="SBW00839.1"/>
    <property type="molecule type" value="Genomic_DNA"/>
</dbReference>
<organism evidence="1">
    <name type="scientific">uncultured Alphaproteobacteria bacterium</name>
    <dbReference type="NCBI Taxonomy" id="91750"/>
    <lineage>
        <taxon>Bacteria</taxon>
        <taxon>Pseudomonadati</taxon>
        <taxon>Pseudomonadota</taxon>
        <taxon>Alphaproteobacteria</taxon>
        <taxon>environmental samples</taxon>
    </lineage>
</organism>
<sequence length="55" mass="6224">MEWLRKFWRRHVVAPIPEGMERCGVCNKTACDDAHFQACPSRLKPSSAPDETPPA</sequence>